<dbReference type="Pfam" id="PF13873">
    <property type="entry name" value="Myb_DNA-bind_5"/>
    <property type="match status" value="1"/>
</dbReference>
<keyword evidence="1" id="KW-0175">Coiled coil</keyword>
<dbReference type="PANTHER" id="PTHR23098">
    <property type="entry name" value="AGAP001331-PA-RELATED"/>
    <property type="match status" value="1"/>
</dbReference>
<feature type="region of interest" description="Disordered" evidence="2">
    <location>
        <begin position="86"/>
        <end position="106"/>
    </location>
</feature>
<dbReference type="EMBL" id="JAWDJR010000014">
    <property type="protein sequence ID" value="KAK9963510.1"/>
    <property type="molecule type" value="Genomic_DNA"/>
</dbReference>
<feature type="coiled-coil region" evidence="1">
    <location>
        <begin position="172"/>
        <end position="206"/>
    </location>
</feature>
<reference evidence="4 5" key="1">
    <citation type="submission" date="2024-05" db="EMBL/GenBank/DDBJ databases">
        <title>A high-quality chromosomal-level genome assembly of Topmouth culter (Culter alburnus).</title>
        <authorList>
            <person name="Zhao H."/>
        </authorList>
    </citation>
    <scope>NUCLEOTIDE SEQUENCE [LARGE SCALE GENOMIC DNA]</scope>
    <source>
        <strain evidence="4">CATC2023</strain>
        <tissue evidence="4">Muscle</tissue>
    </source>
</reference>
<evidence type="ECO:0000259" key="3">
    <source>
        <dbReference type="Pfam" id="PF13873"/>
    </source>
</evidence>
<keyword evidence="5" id="KW-1185">Reference proteome</keyword>
<evidence type="ECO:0000313" key="4">
    <source>
        <dbReference type="EMBL" id="KAK9963510.1"/>
    </source>
</evidence>
<dbReference type="PANTHER" id="PTHR23098:SF23">
    <property type="entry name" value="MYB-RELATED TRANSCRIPTION FACTOR, PARTNER OF PROFILIN-LIKE ISOFORM X2-RELATED"/>
    <property type="match status" value="1"/>
</dbReference>
<dbReference type="GO" id="GO:0005634">
    <property type="term" value="C:nucleus"/>
    <property type="evidence" value="ECO:0007669"/>
    <property type="project" value="TreeGrafter"/>
</dbReference>
<feature type="domain" description="Myb/SANT-like DNA-binding" evidence="3">
    <location>
        <begin position="8"/>
        <end position="84"/>
    </location>
</feature>
<accession>A0AAW1ZQC5</accession>
<feature type="region of interest" description="Disordered" evidence="2">
    <location>
        <begin position="130"/>
        <end position="163"/>
    </location>
</feature>
<dbReference type="Proteomes" id="UP001479290">
    <property type="component" value="Unassembled WGS sequence"/>
</dbReference>
<evidence type="ECO:0000313" key="5">
    <source>
        <dbReference type="Proteomes" id="UP001479290"/>
    </source>
</evidence>
<evidence type="ECO:0000256" key="2">
    <source>
        <dbReference type="SAM" id="MobiDB-lite"/>
    </source>
</evidence>
<sequence>MDKENKKRKPNWTEEEKCILLDEYGKRKATLKSKLNPNVTATKKYKQWEEITDTINARNLGVKRTVQEIIKKYENISVMAKKELSVHKRESNKTGGGPPPPELSDSTKMVQDIIGADSPVLAGITGGLESEAEPEEQHNTELSQQSQTQLQHRQSASTPNQAAAKKTLATREEVLELQKEVLQLQKNKLQLEIEKIKKEKENQDLYNFILNNKLLQLQSEGKVTITSVDK</sequence>
<protein>
    <recommendedName>
        <fullName evidence="3">Myb/SANT-like DNA-binding domain-containing protein</fullName>
    </recommendedName>
</protein>
<dbReference type="InterPro" id="IPR028002">
    <property type="entry name" value="Myb_DNA-bind_5"/>
</dbReference>
<name>A0AAW1ZQC5_CULAL</name>
<organism evidence="4 5">
    <name type="scientific">Culter alburnus</name>
    <name type="common">Topmouth culter</name>
    <dbReference type="NCBI Taxonomy" id="194366"/>
    <lineage>
        <taxon>Eukaryota</taxon>
        <taxon>Metazoa</taxon>
        <taxon>Chordata</taxon>
        <taxon>Craniata</taxon>
        <taxon>Vertebrata</taxon>
        <taxon>Euteleostomi</taxon>
        <taxon>Actinopterygii</taxon>
        <taxon>Neopterygii</taxon>
        <taxon>Teleostei</taxon>
        <taxon>Ostariophysi</taxon>
        <taxon>Cypriniformes</taxon>
        <taxon>Xenocyprididae</taxon>
        <taxon>Xenocypridinae</taxon>
        <taxon>Culter</taxon>
    </lineage>
</organism>
<gene>
    <name evidence="4" type="ORF">ABG768_006691</name>
</gene>
<proteinExistence type="predicted"/>
<comment type="caution">
    <text evidence="4">The sequence shown here is derived from an EMBL/GenBank/DDBJ whole genome shotgun (WGS) entry which is preliminary data.</text>
</comment>
<dbReference type="AlphaFoldDB" id="A0AAW1ZQC5"/>
<evidence type="ECO:0000256" key="1">
    <source>
        <dbReference type="SAM" id="Coils"/>
    </source>
</evidence>
<feature type="compositionally biased region" description="Low complexity" evidence="2">
    <location>
        <begin position="143"/>
        <end position="155"/>
    </location>
</feature>